<reference evidence="5" key="1">
    <citation type="submission" date="2016-11" db="UniProtKB">
        <authorList>
            <consortium name="WormBaseParasite"/>
        </authorList>
    </citation>
    <scope>IDENTIFICATION</scope>
</reference>
<protein>
    <submittedName>
        <fullName evidence="2">(pine wood nematode) hypothetical protein</fullName>
    </submittedName>
</protein>
<dbReference type="EMBL" id="CAJFCV020000002">
    <property type="protein sequence ID" value="CAG9095137.1"/>
    <property type="molecule type" value="Genomic_DNA"/>
</dbReference>
<accession>A0A1I7RW52</accession>
<evidence type="ECO:0000313" key="5">
    <source>
        <dbReference type="WBParaSite" id="BXY_0496500.1"/>
    </source>
</evidence>
<name>A0A1I7RW52_BURXY</name>
<dbReference type="WBParaSite" id="BXY_0496500.1">
    <property type="protein sequence ID" value="BXY_0496500.1"/>
    <property type="gene ID" value="BXY_0496500"/>
</dbReference>
<feature type="transmembrane region" description="Helical" evidence="1">
    <location>
        <begin position="41"/>
        <end position="60"/>
    </location>
</feature>
<feature type="transmembrane region" description="Helical" evidence="1">
    <location>
        <begin position="151"/>
        <end position="174"/>
    </location>
</feature>
<reference evidence="2" key="2">
    <citation type="submission" date="2020-09" db="EMBL/GenBank/DDBJ databases">
        <authorList>
            <person name="Kikuchi T."/>
        </authorList>
    </citation>
    <scope>NUCLEOTIDE SEQUENCE</scope>
    <source>
        <strain evidence="2">Ka4C1</strain>
    </source>
</reference>
<dbReference type="AlphaFoldDB" id="A0A1I7RW52"/>
<dbReference type="Proteomes" id="UP000582659">
    <property type="component" value="Unassembled WGS sequence"/>
</dbReference>
<gene>
    <name evidence="2" type="ORF">BXYJ_LOCUS3587</name>
</gene>
<evidence type="ECO:0000313" key="4">
    <source>
        <dbReference type="Proteomes" id="UP000659654"/>
    </source>
</evidence>
<dbReference type="Proteomes" id="UP000095284">
    <property type="component" value="Unplaced"/>
</dbReference>
<evidence type="ECO:0000313" key="2">
    <source>
        <dbReference type="EMBL" id="CAD5214553.1"/>
    </source>
</evidence>
<feature type="transmembrane region" description="Helical" evidence="1">
    <location>
        <begin position="6"/>
        <end position="29"/>
    </location>
</feature>
<organism evidence="3 5">
    <name type="scientific">Bursaphelenchus xylophilus</name>
    <name type="common">Pinewood nematode worm</name>
    <name type="synonym">Aphelenchoides xylophilus</name>
    <dbReference type="NCBI Taxonomy" id="6326"/>
    <lineage>
        <taxon>Eukaryota</taxon>
        <taxon>Metazoa</taxon>
        <taxon>Ecdysozoa</taxon>
        <taxon>Nematoda</taxon>
        <taxon>Chromadorea</taxon>
        <taxon>Rhabditida</taxon>
        <taxon>Tylenchina</taxon>
        <taxon>Tylenchomorpha</taxon>
        <taxon>Aphelenchoidea</taxon>
        <taxon>Aphelenchoididae</taxon>
        <taxon>Bursaphelenchus</taxon>
    </lineage>
</organism>
<feature type="transmembrane region" description="Helical" evidence="1">
    <location>
        <begin position="66"/>
        <end position="88"/>
    </location>
</feature>
<evidence type="ECO:0000256" key="1">
    <source>
        <dbReference type="SAM" id="Phobius"/>
    </source>
</evidence>
<keyword evidence="4" id="KW-1185">Reference proteome</keyword>
<feature type="transmembrane region" description="Helical" evidence="1">
    <location>
        <begin position="124"/>
        <end position="145"/>
    </location>
</feature>
<proteinExistence type="predicted"/>
<dbReference type="EMBL" id="CAJFDI010000002">
    <property type="protein sequence ID" value="CAD5214553.1"/>
    <property type="molecule type" value="Genomic_DNA"/>
</dbReference>
<keyword evidence="1" id="KW-0472">Membrane</keyword>
<keyword evidence="1" id="KW-0812">Transmembrane</keyword>
<sequence length="218" mass="25439">MVSVGWTYVFICFLCIERYLVTFCVVKSVSEGSQRLLRYSLYVLFTVGCLSFAKFYSIHMDVHEKAFVIIFSFQLTTTIACGVGYMLLKHALLINYDRVRFASLSKQCAISRNIRLIRRLHTPYIINVTTFTCAEASLIIGTFAFEYGSVLYQISFELYLIFMASMHLFQMLWIPHLEGKLRFDRRVDGEELRTVFNQKLVVENTAENNFNMLKAMWQ</sequence>
<keyword evidence="1" id="KW-1133">Transmembrane helix</keyword>
<evidence type="ECO:0000313" key="3">
    <source>
        <dbReference type="Proteomes" id="UP000095284"/>
    </source>
</evidence>
<dbReference type="Proteomes" id="UP000659654">
    <property type="component" value="Unassembled WGS sequence"/>
</dbReference>